<dbReference type="Pfam" id="PF09813">
    <property type="entry name" value="Coa3_cc"/>
    <property type="match status" value="1"/>
</dbReference>
<gene>
    <name evidence="11" type="ORF">BDBG_04231</name>
</gene>
<evidence type="ECO:0000256" key="6">
    <source>
        <dbReference type="ARBA" id="ARBA00022989"/>
    </source>
</evidence>
<evidence type="ECO:0000313" key="12">
    <source>
        <dbReference type="Proteomes" id="UP000002038"/>
    </source>
</evidence>
<evidence type="ECO:0000256" key="5">
    <source>
        <dbReference type="ARBA" id="ARBA00022692"/>
    </source>
</evidence>
<evidence type="ECO:0000256" key="2">
    <source>
        <dbReference type="ARBA" id="ARBA00004304"/>
    </source>
</evidence>
<dbReference type="GO" id="GO:0033617">
    <property type="term" value="P:mitochondrial respiratory chain complex IV assembly"/>
    <property type="evidence" value="ECO:0007669"/>
    <property type="project" value="UniProtKB-UniRule"/>
</dbReference>
<sequence>MTIFKSSYYDKDYRAGAALIRARRPYLIKNAVTGLALFGLCIGVYAFTINAVGQDDFSDVQLPEKKKASPAPSQGTK</sequence>
<accession>A0A179UJQ6</accession>
<evidence type="ECO:0000256" key="1">
    <source>
        <dbReference type="ARBA" id="ARBA00003064"/>
    </source>
</evidence>
<evidence type="ECO:0000256" key="4">
    <source>
        <dbReference type="ARBA" id="ARBA00011351"/>
    </source>
</evidence>
<organism evidence="11 12">
    <name type="scientific">Blastomyces gilchristii (strain SLH14081)</name>
    <name type="common">Blastomyces dermatitidis</name>
    <dbReference type="NCBI Taxonomy" id="559298"/>
    <lineage>
        <taxon>Eukaryota</taxon>
        <taxon>Fungi</taxon>
        <taxon>Dikarya</taxon>
        <taxon>Ascomycota</taxon>
        <taxon>Pezizomycotina</taxon>
        <taxon>Eurotiomycetes</taxon>
        <taxon>Eurotiomycetidae</taxon>
        <taxon>Onygenales</taxon>
        <taxon>Ajellomycetaceae</taxon>
        <taxon>Blastomyces</taxon>
    </lineage>
</organism>
<dbReference type="KEGG" id="bgh:BDBG_04231"/>
<dbReference type="PANTHER" id="PTHR15642:SF3">
    <property type="entry name" value="CYTOCHROME C OXIDASE ASSEMBLY FACTOR 3 HOMOLOG, MITOCHONDRIAL"/>
    <property type="match status" value="1"/>
</dbReference>
<feature type="domain" description="Cytochrome c oxidase assembly factor 3 mitochondrial coiled-coil" evidence="10">
    <location>
        <begin position="19"/>
        <end position="62"/>
    </location>
</feature>
<keyword evidence="5 9" id="KW-0812">Transmembrane</keyword>
<keyword evidence="12" id="KW-1185">Reference proteome</keyword>
<dbReference type="GO" id="GO:0005743">
    <property type="term" value="C:mitochondrial inner membrane"/>
    <property type="evidence" value="ECO:0007669"/>
    <property type="project" value="UniProtKB-UniRule"/>
</dbReference>
<evidence type="ECO:0000256" key="7">
    <source>
        <dbReference type="ARBA" id="ARBA00023128"/>
    </source>
</evidence>
<dbReference type="EMBL" id="GG657454">
    <property type="protein sequence ID" value="OAT08265.1"/>
    <property type="molecule type" value="Genomic_DNA"/>
</dbReference>
<comment type="function">
    <text evidence="1 9">Required for assembly of cytochrome c oxidase (complex IV).</text>
</comment>
<reference evidence="12" key="1">
    <citation type="journal article" date="2015" name="PLoS Genet.">
        <title>The dynamic genome and transcriptome of the human fungal pathogen Blastomyces and close relative Emmonsia.</title>
        <authorList>
            <person name="Munoz J.F."/>
            <person name="Gauthier G.M."/>
            <person name="Desjardins C.A."/>
            <person name="Gallo J.E."/>
            <person name="Holder J."/>
            <person name="Sullivan T.D."/>
            <person name="Marty A.J."/>
            <person name="Carmen J.C."/>
            <person name="Chen Z."/>
            <person name="Ding L."/>
            <person name="Gujja S."/>
            <person name="Magrini V."/>
            <person name="Misas E."/>
            <person name="Mitreva M."/>
            <person name="Priest M."/>
            <person name="Saif S."/>
            <person name="Whiston E.A."/>
            <person name="Young S."/>
            <person name="Zeng Q."/>
            <person name="Goldman W.E."/>
            <person name="Mardis E.R."/>
            <person name="Taylor J.W."/>
            <person name="McEwen J.G."/>
            <person name="Clay O.K."/>
            <person name="Klein B.S."/>
            <person name="Cuomo C.A."/>
        </authorList>
    </citation>
    <scope>NUCLEOTIDE SEQUENCE [LARGE SCALE GENOMIC DNA]</scope>
    <source>
        <strain evidence="12">SLH14081</strain>
    </source>
</reference>
<keyword evidence="9" id="KW-0999">Mitochondrion inner membrane</keyword>
<dbReference type="PANTHER" id="PTHR15642">
    <property type="entry name" value="CYTOCHROME C OXIDASE ASSEMBLY FACTOR 3, MITOCHONDRIAL"/>
    <property type="match status" value="1"/>
</dbReference>
<dbReference type="InterPro" id="IPR041752">
    <property type="entry name" value="Coa3"/>
</dbReference>
<dbReference type="VEuPathDB" id="FungiDB:BDBG_04231"/>
<evidence type="ECO:0000256" key="8">
    <source>
        <dbReference type="ARBA" id="ARBA00023136"/>
    </source>
</evidence>
<dbReference type="GeneID" id="8505061"/>
<dbReference type="OrthoDB" id="10018333at2759"/>
<proteinExistence type="inferred from homology"/>
<evidence type="ECO:0000256" key="3">
    <source>
        <dbReference type="ARBA" id="ARBA00007035"/>
    </source>
</evidence>
<protein>
    <recommendedName>
        <fullName evidence="9">Cytochrome c oxidase assembly factor 3</fullName>
    </recommendedName>
</protein>
<comment type="subcellular location">
    <subcellularLocation>
        <location evidence="2">Mitochondrion membrane</location>
        <topology evidence="2">Single-pass membrane protein</topology>
    </subcellularLocation>
</comment>
<evidence type="ECO:0000313" key="11">
    <source>
        <dbReference type="EMBL" id="OAT08265.1"/>
    </source>
</evidence>
<evidence type="ECO:0000256" key="9">
    <source>
        <dbReference type="RuleBase" id="RU367056"/>
    </source>
</evidence>
<feature type="transmembrane region" description="Helical" evidence="9">
    <location>
        <begin position="31"/>
        <end position="53"/>
    </location>
</feature>
<comment type="subunit">
    <text evidence="4 9">Component of 250-400 kDa complexes called cytochrome oxidase assembly intermediates or COA complexes.</text>
</comment>
<name>A0A179UJQ6_BLAGS</name>
<comment type="similarity">
    <text evidence="3 9">Belongs to the COA3 family.</text>
</comment>
<keyword evidence="8 9" id="KW-0472">Membrane</keyword>
<keyword evidence="7 9" id="KW-0496">Mitochondrion</keyword>
<keyword evidence="6 9" id="KW-1133">Transmembrane helix</keyword>
<dbReference type="Proteomes" id="UP000002038">
    <property type="component" value="Unassembled WGS sequence"/>
</dbReference>
<dbReference type="InterPro" id="IPR018628">
    <property type="entry name" value="Coa3_CC"/>
</dbReference>
<dbReference type="AlphaFoldDB" id="A0A179UJQ6"/>
<evidence type="ECO:0000259" key="10">
    <source>
        <dbReference type="Pfam" id="PF09813"/>
    </source>
</evidence>
<dbReference type="RefSeq" id="XP_002625362.1">
    <property type="nucleotide sequence ID" value="XM_002625316.1"/>
</dbReference>